<sequence length="284" mass="33122">MSQIHTLIEKINEADAILVGAGSGMSAATGLNIWYEDSDMLNDTLRHYANKYGFRGLFDGFYTHFVSEEEHWGFYLGMLDLMTNIETPKPTYEYLKTLIQQKPYHVVTTNQDILVHRYFPEDKVSEIQGSWHYFQSKNTHVDQTLYDTKVFLDNLLPKLENHTLPSELIPKSKINGSSLIPWVRGPEFLEGEQYFEEHQKISTFLNQHRGKKILFLELGVGRMTPMFIQEPFWELTHYLPNSFYVNINPQHALTHPQIQERSLLIHEDIHEVLASAIRELEVKP</sequence>
<organism evidence="5 6">
    <name type="scientific">Staphylococcus muscae</name>
    <dbReference type="NCBI Taxonomy" id="1294"/>
    <lineage>
        <taxon>Bacteria</taxon>
        <taxon>Bacillati</taxon>
        <taxon>Bacillota</taxon>
        <taxon>Bacilli</taxon>
        <taxon>Bacillales</taxon>
        <taxon>Staphylococcaceae</taxon>
        <taxon>Staphylococcus</taxon>
    </lineage>
</organism>
<dbReference type="SUPFAM" id="SSF52467">
    <property type="entry name" value="DHS-like NAD/FAD-binding domain"/>
    <property type="match status" value="1"/>
</dbReference>
<evidence type="ECO:0000313" key="4">
    <source>
        <dbReference type="EMBL" id="GGA89919.1"/>
    </source>
</evidence>
<dbReference type="AlphaFoldDB" id="A0A240C7C0"/>
<proteinExistence type="predicted"/>
<dbReference type="PROSITE" id="PS50305">
    <property type="entry name" value="SIRTUIN"/>
    <property type="match status" value="1"/>
</dbReference>
<evidence type="ECO:0000313" key="5">
    <source>
        <dbReference type="EMBL" id="SNW03193.1"/>
    </source>
</evidence>
<accession>A0A240C7C0</accession>
<evidence type="ECO:0000313" key="7">
    <source>
        <dbReference type="Proteomes" id="UP000652995"/>
    </source>
</evidence>
<dbReference type="Gene3D" id="3.40.50.1220">
    <property type="entry name" value="TPP-binding domain"/>
    <property type="match status" value="1"/>
</dbReference>
<dbReference type="EMBL" id="LT906464">
    <property type="protein sequence ID" value="SNW03193.1"/>
    <property type="molecule type" value="Genomic_DNA"/>
</dbReference>
<evidence type="ECO:0000313" key="6">
    <source>
        <dbReference type="Proteomes" id="UP000243706"/>
    </source>
</evidence>
<dbReference type="InterPro" id="IPR029035">
    <property type="entry name" value="DHS-like_NAD/FAD-binding_dom"/>
</dbReference>
<reference evidence="4" key="1">
    <citation type="journal article" date="2014" name="Int. J. Syst. Evol. Microbiol.">
        <title>Complete genome of a new Firmicutes species belonging to the dominant human colonic microbiota ('Ruminococcus bicirculans') reveals two chromosomes and a selective capacity to utilize plant glucans.</title>
        <authorList>
            <consortium name="NISC Comparative Sequencing Program"/>
            <person name="Wegmann U."/>
            <person name="Louis P."/>
            <person name="Goesmann A."/>
            <person name="Henrissat B."/>
            <person name="Duncan S.H."/>
            <person name="Flint H.J."/>
        </authorList>
    </citation>
    <scope>NUCLEOTIDE SEQUENCE</scope>
    <source>
        <strain evidence="4">CCM 4175</strain>
    </source>
</reference>
<dbReference type="RefSeq" id="WP_095117399.1">
    <property type="nucleotide sequence ID" value="NZ_BMCB01000006.1"/>
</dbReference>
<keyword evidence="7" id="KW-1185">Reference proteome</keyword>
<reference evidence="4" key="4">
    <citation type="submission" date="2024-05" db="EMBL/GenBank/DDBJ databases">
        <authorList>
            <person name="Sun Q."/>
            <person name="Sedlacek I."/>
        </authorList>
    </citation>
    <scope>NUCLEOTIDE SEQUENCE</scope>
    <source>
        <strain evidence="4">CCM 4175</strain>
    </source>
</reference>
<gene>
    <name evidence="4" type="ORF">GCM10007183_12700</name>
    <name evidence="5" type="ORF">SAMEA4412661_01502</name>
</gene>
<keyword evidence="1" id="KW-0520">NAD</keyword>
<reference evidence="7" key="3">
    <citation type="journal article" date="2019" name="Int. J. Syst. Evol. Microbiol.">
        <title>The Global Catalogue of Microorganisms (GCM) 10K type strain sequencing project: providing services to taxonomists for standard genome sequencing and annotation.</title>
        <authorList>
            <consortium name="The Broad Institute Genomics Platform"/>
            <consortium name="The Broad Institute Genome Sequencing Center for Infectious Disease"/>
            <person name="Wu L."/>
            <person name="Ma J."/>
        </authorList>
    </citation>
    <scope>NUCLEOTIDE SEQUENCE [LARGE SCALE GENOMIC DNA]</scope>
    <source>
        <strain evidence="7">CCM 4175</strain>
    </source>
</reference>
<evidence type="ECO:0000259" key="3">
    <source>
        <dbReference type="PROSITE" id="PS50305"/>
    </source>
</evidence>
<evidence type="ECO:0000256" key="1">
    <source>
        <dbReference type="ARBA" id="ARBA00023027"/>
    </source>
</evidence>
<dbReference type="KEGG" id="smus:C7J88_04185"/>
<dbReference type="OrthoDB" id="394960at2"/>
<dbReference type="Proteomes" id="UP000243706">
    <property type="component" value="Chromosome 1"/>
</dbReference>
<evidence type="ECO:0000256" key="2">
    <source>
        <dbReference type="PROSITE-ProRule" id="PRU00236"/>
    </source>
</evidence>
<dbReference type="Proteomes" id="UP000652995">
    <property type="component" value="Unassembled WGS sequence"/>
</dbReference>
<reference evidence="5 6" key="2">
    <citation type="submission" date="2017-06" db="EMBL/GenBank/DDBJ databases">
        <authorList>
            <consortium name="Pathogen Informatics"/>
        </authorList>
    </citation>
    <scope>NUCLEOTIDE SEQUENCE [LARGE SCALE GENOMIC DNA]</scope>
    <source>
        <strain evidence="5 6">NCTC13833</strain>
    </source>
</reference>
<protein>
    <submittedName>
        <fullName evidence="5">NAD-dependent protein deacetylase, SIR2 family</fullName>
    </submittedName>
</protein>
<dbReference type="InterPro" id="IPR026590">
    <property type="entry name" value="Ssirtuin_cat_dom"/>
</dbReference>
<feature type="domain" description="Deacetylase sirtuin-type" evidence="3">
    <location>
        <begin position="1"/>
        <end position="283"/>
    </location>
</feature>
<dbReference type="EMBL" id="BMCB01000006">
    <property type="protein sequence ID" value="GGA89919.1"/>
    <property type="molecule type" value="Genomic_DNA"/>
</dbReference>
<comment type="caution">
    <text evidence="2">Lacks conserved residue(s) required for the propagation of feature annotation.</text>
</comment>
<name>A0A240C7C0_9STAP</name>